<evidence type="ECO:0000313" key="2">
    <source>
        <dbReference type="Proteomes" id="UP000663840"/>
    </source>
</evidence>
<gene>
    <name evidence="1" type="ORF">RDB_LOCUS28332</name>
</gene>
<dbReference type="AlphaFoldDB" id="A0A8H2WMM5"/>
<dbReference type="OrthoDB" id="4491390at2759"/>
<evidence type="ECO:0000313" key="1">
    <source>
        <dbReference type="EMBL" id="CAE6386969.1"/>
    </source>
</evidence>
<accession>A0A8H2WMM5</accession>
<proteinExistence type="predicted"/>
<name>A0A8H2WMM5_9AGAM</name>
<dbReference type="Proteomes" id="UP000663840">
    <property type="component" value="Unassembled WGS sequence"/>
</dbReference>
<feature type="non-terminal residue" evidence="1">
    <location>
        <position position="1"/>
    </location>
</feature>
<organism evidence="1 2">
    <name type="scientific">Rhizoctonia solani</name>
    <dbReference type="NCBI Taxonomy" id="456999"/>
    <lineage>
        <taxon>Eukaryota</taxon>
        <taxon>Fungi</taxon>
        <taxon>Dikarya</taxon>
        <taxon>Basidiomycota</taxon>
        <taxon>Agaricomycotina</taxon>
        <taxon>Agaricomycetes</taxon>
        <taxon>Cantharellales</taxon>
        <taxon>Ceratobasidiaceae</taxon>
        <taxon>Rhizoctonia</taxon>
    </lineage>
</organism>
<comment type="caution">
    <text evidence="1">The sequence shown here is derived from an EMBL/GenBank/DDBJ whole genome shotgun (WGS) entry which is preliminary data.</text>
</comment>
<sequence length="243" mass="27753">KRVLNQAQLQIILHKYQLIDKAPFTGQKQPEESDGATIVHGYPLAFLLSPHSTPLCVNQHLRQQIVRYLTTSFKILSNAAKALIPDELEQWGRLCIGNRGNEIHAHGYHKLRSNGRDAAFVHYKLMVDQDAELVLVSKRLEEESQYGELQHVFVLTIPPKTPKINPALKKNQYLLLAQIYKALIKSNKIEDKKLIWYKGKLGTGEVVDVSTIQCAVGRIKDGNRWWIVDRSTNNTFAYPEFID</sequence>
<dbReference type="EMBL" id="CAJMWR010000564">
    <property type="protein sequence ID" value="CAE6386969.1"/>
    <property type="molecule type" value="Genomic_DNA"/>
</dbReference>
<reference evidence="1" key="1">
    <citation type="submission" date="2021-01" db="EMBL/GenBank/DDBJ databases">
        <authorList>
            <person name="Kaushik A."/>
        </authorList>
    </citation>
    <scope>NUCLEOTIDE SEQUENCE</scope>
    <source>
        <strain evidence="1">AG1-1A</strain>
    </source>
</reference>
<protein>
    <submittedName>
        <fullName evidence="1">Uncharacterized protein</fullName>
    </submittedName>
</protein>